<dbReference type="EMBL" id="JAATNW010000001">
    <property type="protein sequence ID" value="NMH58630.1"/>
    <property type="molecule type" value="Genomic_DNA"/>
</dbReference>
<comment type="caution">
    <text evidence="2">The sequence shown here is derived from an EMBL/GenBank/DDBJ whole genome shotgun (WGS) entry which is preliminary data.</text>
</comment>
<dbReference type="PANTHER" id="PTHR38773:SF1">
    <property type="entry name" value="PROTEIN SPRT"/>
    <property type="match status" value="1"/>
</dbReference>
<dbReference type="Proteomes" id="UP000709336">
    <property type="component" value="Unassembled WGS sequence"/>
</dbReference>
<keyword evidence="2" id="KW-0482">Metalloprotease</keyword>
<dbReference type="GO" id="GO:0008237">
    <property type="term" value="F:metallopeptidase activity"/>
    <property type="evidence" value="ECO:0007669"/>
    <property type="project" value="UniProtKB-KW"/>
</dbReference>
<gene>
    <name evidence="2" type="ORF">HCJ96_01145</name>
</gene>
<dbReference type="PANTHER" id="PTHR38773">
    <property type="entry name" value="PROTEIN SPRT"/>
    <property type="match status" value="1"/>
</dbReference>
<keyword evidence="2" id="KW-0378">Hydrolase</keyword>
<feature type="domain" description="SprT-like" evidence="1">
    <location>
        <begin position="17"/>
        <end position="180"/>
    </location>
</feature>
<sequence length="180" mass="20885">MSGKITLQQPQIDAVHQRCEQLVHQASTFFKHPFPTPTITFNRSGKNAGTAFLQQNRINFHPILLVENWQEYINQVVPHEVAHLVVYQQYGRRRQLKTGLFSKRSVTVKPHGVEWQHVMEDVFQTRALTTHNFDISSLGIRTVSYACQCQTVELTVRRHNRILRGARYCCKRCNSELIAN</sequence>
<evidence type="ECO:0000259" key="1">
    <source>
        <dbReference type="SMART" id="SM00731"/>
    </source>
</evidence>
<proteinExistence type="predicted"/>
<keyword evidence="3" id="KW-1185">Reference proteome</keyword>
<dbReference type="SMART" id="SM00731">
    <property type="entry name" value="SprT"/>
    <property type="match status" value="1"/>
</dbReference>
<accession>A0ABX1R0A1</accession>
<organism evidence="2 3">
    <name type="scientific">Alteromonas ponticola</name>
    <dbReference type="NCBI Taxonomy" id="2720613"/>
    <lineage>
        <taxon>Bacteria</taxon>
        <taxon>Pseudomonadati</taxon>
        <taxon>Pseudomonadota</taxon>
        <taxon>Gammaproteobacteria</taxon>
        <taxon>Alteromonadales</taxon>
        <taxon>Alteromonadaceae</taxon>
        <taxon>Alteromonas/Salinimonas group</taxon>
        <taxon>Alteromonas</taxon>
    </lineage>
</organism>
<dbReference type="RefSeq" id="WP_169209193.1">
    <property type="nucleotide sequence ID" value="NZ_JAATNW010000001.1"/>
</dbReference>
<evidence type="ECO:0000313" key="3">
    <source>
        <dbReference type="Proteomes" id="UP000709336"/>
    </source>
</evidence>
<reference evidence="2 3" key="1">
    <citation type="submission" date="2020-03" db="EMBL/GenBank/DDBJ databases">
        <title>Alteromonas ponticola sp. nov., isolated from seawater.</title>
        <authorList>
            <person name="Yoon J.-H."/>
            <person name="Kim Y.-O."/>
        </authorList>
    </citation>
    <scope>NUCLEOTIDE SEQUENCE [LARGE SCALE GENOMIC DNA]</scope>
    <source>
        <strain evidence="2 3">MYP5</strain>
    </source>
</reference>
<protein>
    <submittedName>
        <fullName evidence="2">SprT family zinc-dependent metalloprotease</fullName>
    </submittedName>
</protein>
<dbReference type="Pfam" id="PF10263">
    <property type="entry name" value="SprT-like"/>
    <property type="match status" value="1"/>
</dbReference>
<dbReference type="NCBIfam" id="NF003421">
    <property type="entry name" value="PRK04860.1"/>
    <property type="match status" value="1"/>
</dbReference>
<evidence type="ECO:0000313" key="2">
    <source>
        <dbReference type="EMBL" id="NMH58630.1"/>
    </source>
</evidence>
<keyword evidence="2" id="KW-0645">Protease</keyword>
<name>A0ABX1R0A1_9ALTE</name>
<dbReference type="InterPro" id="IPR006640">
    <property type="entry name" value="SprT-like_domain"/>
</dbReference>